<dbReference type="EMBL" id="OV121136">
    <property type="protein sequence ID" value="CAH0556715.1"/>
    <property type="molecule type" value="Genomic_DNA"/>
</dbReference>
<sequence length="733" mass="85952">MSKQYKANRKRSRSYVYKLAAKEREESFKLYKIDNNLSSNISETNNSKNNHIDSEEKCLDNIENRENRDCIKKIRNNDSFCAKNIGGDEDNEKKMLDNNIENYIDISSDSDHRPHTVVCDSDCIKQIDNNDSFCANNSGCDEDNEKFEISERQSSDDQVLGGLKNEKIDPQMFLRNWTLKNNITHTAVTELLNWFKTKPNLDKLPYDARTLLNTPKKSNIETQSKGQFFYFGLEKMLLKIYNQHPSINKFDLNFNIDGVPLHNSTRKAFWPILCQTEDTIFVVAIFCGESKPDLEEFFLNFVHELKKLKDGLNTGTKTLQINVRSFLCDAPAKAFIKNIKGHNGFSGCDKCWAEGEHFQKRMIFENINANLRTDEEFSLKMDAKHHKGTTPLEQLPIGMVSKFPIDYMHAVCLGVMKKLINSWMKGKSHIKIVEKLAIDKKNLEIKKFWPSNFQRAPRTIFEVDRWKATEFRQFLLYIGPIVLKDVLDKERYANFMIFKYALTILLSSELNLKYNDYASKLLKIFVKNLIHKYGREFCIYNVHILIHLANDAKVFNTLNTINCFPFENYLGKLKILLRKPNQPLQQIVNRVEELEKLEKIKKCESNNIIDKNIPNNLYEKFFLYNFYRKIVFSDETYTNCNGDHALMLKNNDITLIKYILKHKETGKYFFLGQKFRNINSFFNYPEDSRKIGLYKVTNLEESLFMFNFENVLCKGILMPYKNDFAFSKLLHFQ</sequence>
<evidence type="ECO:0000313" key="1">
    <source>
        <dbReference type="EMBL" id="CAH0556715.1"/>
    </source>
</evidence>
<proteinExistence type="predicted"/>
<evidence type="ECO:0008006" key="3">
    <source>
        <dbReference type="Google" id="ProtNLM"/>
    </source>
</evidence>
<protein>
    <recommendedName>
        <fullName evidence="3">Transposase domain-containing protein</fullName>
    </recommendedName>
</protein>
<dbReference type="PANTHER" id="PTHR33053:SF24">
    <property type="entry name" value="TRANSPOSASE DOMAIN-CONTAINING PROTEIN"/>
    <property type="match status" value="1"/>
</dbReference>
<accession>A0A9P0B6F2</accession>
<organism evidence="1 2">
    <name type="scientific">Brassicogethes aeneus</name>
    <name type="common">Rape pollen beetle</name>
    <name type="synonym">Meligethes aeneus</name>
    <dbReference type="NCBI Taxonomy" id="1431903"/>
    <lineage>
        <taxon>Eukaryota</taxon>
        <taxon>Metazoa</taxon>
        <taxon>Ecdysozoa</taxon>
        <taxon>Arthropoda</taxon>
        <taxon>Hexapoda</taxon>
        <taxon>Insecta</taxon>
        <taxon>Pterygota</taxon>
        <taxon>Neoptera</taxon>
        <taxon>Endopterygota</taxon>
        <taxon>Coleoptera</taxon>
        <taxon>Polyphaga</taxon>
        <taxon>Cucujiformia</taxon>
        <taxon>Nitidulidae</taxon>
        <taxon>Meligethinae</taxon>
        <taxon>Brassicogethes</taxon>
    </lineage>
</organism>
<dbReference type="Proteomes" id="UP001154078">
    <property type="component" value="Chromosome 5"/>
</dbReference>
<gene>
    <name evidence="1" type="ORF">MELIAE_LOCUS7600</name>
</gene>
<dbReference type="PANTHER" id="PTHR33053">
    <property type="entry name" value="PROTEIN, PUTATIVE-RELATED"/>
    <property type="match status" value="1"/>
</dbReference>
<name>A0A9P0B6F2_BRAAE</name>
<dbReference type="AlphaFoldDB" id="A0A9P0B6F2"/>
<evidence type="ECO:0000313" key="2">
    <source>
        <dbReference type="Proteomes" id="UP001154078"/>
    </source>
</evidence>
<dbReference type="OrthoDB" id="10053513at2759"/>
<reference evidence="1" key="1">
    <citation type="submission" date="2021-12" db="EMBL/GenBank/DDBJ databases">
        <authorList>
            <person name="King R."/>
        </authorList>
    </citation>
    <scope>NUCLEOTIDE SEQUENCE</scope>
</reference>
<keyword evidence="2" id="KW-1185">Reference proteome</keyword>